<gene>
    <name evidence="2" type="ORF">H8S00_00290</name>
</gene>
<dbReference type="EMBL" id="JACOOZ010000001">
    <property type="protein sequence ID" value="MBC5666439.1"/>
    <property type="molecule type" value="Genomic_DNA"/>
</dbReference>
<feature type="transmembrane region" description="Helical" evidence="1">
    <location>
        <begin position="32"/>
        <end position="54"/>
    </location>
</feature>
<organism evidence="2 3">
    <name type="scientific">Eubacterium segne</name>
    <dbReference type="NCBI Taxonomy" id="2763045"/>
    <lineage>
        <taxon>Bacteria</taxon>
        <taxon>Bacillati</taxon>
        <taxon>Bacillota</taxon>
        <taxon>Clostridia</taxon>
        <taxon>Eubacteriales</taxon>
        <taxon>Eubacteriaceae</taxon>
        <taxon>Eubacterium</taxon>
    </lineage>
</organism>
<keyword evidence="1" id="KW-0812">Transmembrane</keyword>
<keyword evidence="1" id="KW-1133">Transmembrane helix</keyword>
<dbReference type="Proteomes" id="UP000597877">
    <property type="component" value="Unassembled WGS sequence"/>
</dbReference>
<keyword evidence="1" id="KW-0472">Membrane</keyword>
<evidence type="ECO:0000313" key="2">
    <source>
        <dbReference type="EMBL" id="MBC5666439.1"/>
    </source>
</evidence>
<name>A0ABR7F0E2_9FIRM</name>
<keyword evidence="3" id="KW-1185">Reference proteome</keyword>
<evidence type="ECO:0000313" key="3">
    <source>
        <dbReference type="Proteomes" id="UP000597877"/>
    </source>
</evidence>
<dbReference type="RefSeq" id="WP_186839770.1">
    <property type="nucleotide sequence ID" value="NZ_JACOOZ010000001.1"/>
</dbReference>
<evidence type="ECO:0000256" key="1">
    <source>
        <dbReference type="SAM" id="Phobius"/>
    </source>
</evidence>
<comment type="caution">
    <text evidence="2">The sequence shown here is derived from an EMBL/GenBank/DDBJ whole genome shotgun (WGS) entry which is preliminary data.</text>
</comment>
<protein>
    <recommendedName>
        <fullName evidence="4">YrhK domain-containing protein</fullName>
    </recommendedName>
</protein>
<evidence type="ECO:0008006" key="4">
    <source>
        <dbReference type="Google" id="ProtNLM"/>
    </source>
</evidence>
<sequence>MHEMYGVIWKVALRIHEFLPVSKRGCYLALNTLLWCLMGMILYGAAILLTPYIFSTLYCFATAGYLGMIMGFGGGSMFILRNTQPDDLEN</sequence>
<feature type="transmembrane region" description="Helical" evidence="1">
    <location>
        <begin position="60"/>
        <end position="80"/>
    </location>
</feature>
<accession>A0ABR7F0E2</accession>
<proteinExistence type="predicted"/>
<reference evidence="2 3" key="1">
    <citation type="submission" date="2020-08" db="EMBL/GenBank/DDBJ databases">
        <title>Genome public.</title>
        <authorList>
            <person name="Liu C."/>
            <person name="Sun Q."/>
        </authorList>
    </citation>
    <scope>NUCLEOTIDE SEQUENCE [LARGE SCALE GENOMIC DNA]</scope>
    <source>
        <strain evidence="2 3">BX4</strain>
    </source>
</reference>